<evidence type="ECO:0000313" key="4">
    <source>
        <dbReference type="RefSeq" id="XP_016464848.1"/>
    </source>
</evidence>
<dbReference type="Pfam" id="PF25597">
    <property type="entry name" value="SH3_retrovirus"/>
    <property type="match status" value="1"/>
</dbReference>
<accession>A0A1S3ZKS0</accession>
<dbReference type="RefSeq" id="XP_016464848.1">
    <property type="nucleotide sequence ID" value="XM_016609362.1"/>
</dbReference>
<dbReference type="GO" id="GO:0008233">
    <property type="term" value="F:peptidase activity"/>
    <property type="evidence" value="ECO:0007669"/>
    <property type="project" value="UniProtKB-KW"/>
</dbReference>
<dbReference type="Gene3D" id="3.30.420.10">
    <property type="entry name" value="Ribonuclease H-like superfamily/Ribonuclease H"/>
    <property type="match status" value="1"/>
</dbReference>
<dbReference type="InterPro" id="IPR012337">
    <property type="entry name" value="RNaseH-like_sf"/>
</dbReference>
<dbReference type="InterPro" id="IPR036397">
    <property type="entry name" value="RNaseH_sf"/>
</dbReference>
<feature type="compositionally biased region" description="Basic residues" evidence="2">
    <location>
        <begin position="154"/>
        <end position="168"/>
    </location>
</feature>
<reference evidence="4" key="1">
    <citation type="submission" date="2025-08" db="UniProtKB">
        <authorList>
            <consortium name="RefSeq"/>
        </authorList>
    </citation>
    <scope>IDENTIFICATION</scope>
</reference>
<dbReference type="AlphaFoldDB" id="A0A1S3ZKS0"/>
<dbReference type="GO" id="GO:0003676">
    <property type="term" value="F:nucleic acid binding"/>
    <property type="evidence" value="ECO:0007669"/>
    <property type="project" value="InterPro"/>
</dbReference>
<gene>
    <name evidence="4" type="primary">LOC107787745</name>
</gene>
<dbReference type="PANTHER" id="PTHR42648">
    <property type="entry name" value="TRANSPOSASE, PUTATIVE-RELATED"/>
    <property type="match status" value="1"/>
</dbReference>
<evidence type="ECO:0000259" key="3">
    <source>
        <dbReference type="PROSITE" id="PS50994"/>
    </source>
</evidence>
<keyword evidence="1" id="KW-0378">Hydrolase</keyword>
<feature type="compositionally biased region" description="Low complexity" evidence="2">
    <location>
        <begin position="652"/>
        <end position="676"/>
    </location>
</feature>
<feature type="region of interest" description="Disordered" evidence="2">
    <location>
        <begin position="146"/>
        <end position="169"/>
    </location>
</feature>
<dbReference type="SUPFAM" id="SSF53098">
    <property type="entry name" value="Ribonuclease H-like"/>
    <property type="match status" value="1"/>
</dbReference>
<dbReference type="Pfam" id="PF22936">
    <property type="entry name" value="Pol_BBD"/>
    <property type="match status" value="1"/>
</dbReference>
<dbReference type="GO" id="GO:0015074">
    <property type="term" value="P:DNA integration"/>
    <property type="evidence" value="ECO:0007669"/>
    <property type="project" value="InterPro"/>
</dbReference>
<proteinExistence type="predicted"/>
<name>A0A1S3ZKS0_TOBAC</name>
<dbReference type="PaxDb" id="4097-A0A1S3ZKS0"/>
<feature type="domain" description="Integrase catalytic" evidence="3">
    <location>
        <begin position="376"/>
        <end position="552"/>
    </location>
</feature>
<dbReference type="Pfam" id="PF00665">
    <property type="entry name" value="rve"/>
    <property type="match status" value="1"/>
</dbReference>
<dbReference type="STRING" id="4097.A0A1S3ZKS0"/>
<sequence length="717" mass="78608">MAGTAFSAHIKDLVTEVLHQTNYLKWVHLIQLVIEMYDLFGHIDGSESHPPEFNVSSDVADAWITLKNYFFHQSTAREMQYKHQLHTIKKEDLSTDAYMSKIQELADCLHSIGRCVNDSELACTLPSPNLVSPTTSLVTTIADPLSSTSSGYHGRGHGRGRGRGGGRRHAQDYDRGIISQFHYTPSPTPVSRGGPFQHSTSGRGVLAPSPYHLPAFVAPTPTFTTVICQICDLSGHTAFACPQHHNHAYTAPSLQANMPALSLQSPPDKNWYLYSGATAHMTNNLGNLSSFSPVSNDSILVGNGTCIPVTGIGSSSLSTPSCSFTLSPDLSTGKVLHHSHTDRPLYPFQSSSALSSSAQPSTFVALHDSSSICSKHSALPFSLSTSTTSYILELVHSDVWKSPVPSVSGYHYYVLYIDDFTRYTWIYPLRHKSDAISCFTHFKLLVENQFGGSIKTFRSDGEGEYQSSSFISFLRSHNIHHQLSCAHTPQQNGVAERKHCHITNVARTILFHAHAPLSLWVEAFLTAVHLINRLPSSSLAKLSLYENLFGVPPDYTILKPFGCLCYPNLRPYHSHKLDSSSSPCIFLGYNSSHKEYRCLRLDTNRVYISRSVRFIEHCFPYANLSAFLPPRPSMPHVLLPIPAALPSPTPTAPESTSSATTFMSPSSSVESPSLSSLPPSSLESLSLPLSSNDSCPIFTSTIEPLTSISNSAHPMIT</sequence>
<dbReference type="OrthoDB" id="1938465at2759"/>
<dbReference type="InterPro" id="IPR001584">
    <property type="entry name" value="Integrase_cat-core"/>
</dbReference>
<dbReference type="PANTHER" id="PTHR42648:SF26">
    <property type="entry name" value="INTEGRASE CATALYTIC DOMAIN-CONTAINING PROTEIN"/>
    <property type="match status" value="1"/>
</dbReference>
<dbReference type="InterPro" id="IPR057670">
    <property type="entry name" value="SH3_retrovirus"/>
</dbReference>
<evidence type="ECO:0000256" key="2">
    <source>
        <dbReference type="SAM" id="MobiDB-lite"/>
    </source>
</evidence>
<dbReference type="InterPro" id="IPR039537">
    <property type="entry name" value="Retrotran_Ty1/copia-like"/>
</dbReference>
<dbReference type="PROSITE" id="PS50994">
    <property type="entry name" value="INTEGRASE"/>
    <property type="match status" value="1"/>
</dbReference>
<dbReference type="InterPro" id="IPR054722">
    <property type="entry name" value="PolX-like_BBD"/>
</dbReference>
<feature type="region of interest" description="Disordered" evidence="2">
    <location>
        <begin position="648"/>
        <end position="676"/>
    </location>
</feature>
<protein>
    <recommendedName>
        <fullName evidence="3">Integrase catalytic domain-containing protein</fullName>
    </recommendedName>
</protein>
<dbReference type="KEGG" id="nta:107787745"/>
<organism evidence="4">
    <name type="scientific">Nicotiana tabacum</name>
    <name type="common">Common tobacco</name>
    <dbReference type="NCBI Taxonomy" id="4097"/>
    <lineage>
        <taxon>Eukaryota</taxon>
        <taxon>Viridiplantae</taxon>
        <taxon>Streptophyta</taxon>
        <taxon>Embryophyta</taxon>
        <taxon>Tracheophyta</taxon>
        <taxon>Spermatophyta</taxon>
        <taxon>Magnoliopsida</taxon>
        <taxon>eudicotyledons</taxon>
        <taxon>Gunneridae</taxon>
        <taxon>Pentapetalae</taxon>
        <taxon>asterids</taxon>
        <taxon>lamiids</taxon>
        <taxon>Solanales</taxon>
        <taxon>Solanaceae</taxon>
        <taxon>Nicotianoideae</taxon>
        <taxon>Nicotianeae</taxon>
        <taxon>Nicotiana</taxon>
    </lineage>
</organism>
<evidence type="ECO:0000256" key="1">
    <source>
        <dbReference type="ARBA" id="ARBA00022670"/>
    </source>
</evidence>
<keyword evidence="1" id="KW-0645">Protease</keyword>
<dbReference type="GO" id="GO:0006508">
    <property type="term" value="P:proteolysis"/>
    <property type="evidence" value="ECO:0007669"/>
    <property type="project" value="UniProtKB-KW"/>
</dbReference>